<proteinExistence type="predicted"/>
<dbReference type="InterPro" id="IPR012462">
    <property type="entry name" value="UFSP1/2_DUB_cat"/>
</dbReference>
<dbReference type="Proteomes" id="UP001497444">
    <property type="component" value="Chromosome 19"/>
</dbReference>
<accession>A0ABP0WP26</accession>
<dbReference type="PANTHER" id="PTHR48153:SF4">
    <property type="entry name" value="UBIQUITIN CARBOXYL-TERMINAL HYDROLASE MUG105"/>
    <property type="match status" value="1"/>
</dbReference>
<dbReference type="EMBL" id="OZ020114">
    <property type="protein sequence ID" value="CAK9267132.1"/>
    <property type="molecule type" value="Genomic_DNA"/>
</dbReference>
<evidence type="ECO:0000313" key="4">
    <source>
        <dbReference type="EMBL" id="CAK9267132.1"/>
    </source>
</evidence>
<name>A0ABP0WP26_9BRYO</name>
<keyword evidence="5" id="KW-1185">Reference proteome</keyword>
<evidence type="ECO:0000256" key="1">
    <source>
        <dbReference type="ARBA" id="ARBA00022801"/>
    </source>
</evidence>
<feature type="compositionally biased region" description="Basic and acidic residues" evidence="2">
    <location>
        <begin position="57"/>
        <end position="67"/>
    </location>
</feature>
<dbReference type="Gene3D" id="3.90.70.130">
    <property type="match status" value="1"/>
</dbReference>
<reference evidence="4" key="1">
    <citation type="submission" date="2024-02" db="EMBL/GenBank/DDBJ databases">
        <authorList>
            <consortium name="ELIXIR-Norway"/>
            <consortium name="Elixir Norway"/>
        </authorList>
    </citation>
    <scope>NUCLEOTIDE SEQUENCE</scope>
</reference>
<sequence>MKKSCGCCSSSSHIVQVNFGCNLDSQQLLAEEEDLVVSNTQQQVASTSETPPPLAPRGEEKEEGKKQQRLDKITSMDFDHNVEVVVPDPVSKTLNRVSSSDHYHHTEGGRNLLPPEWQIHRTSGIDNSIESNIKAILMTQMREPFNLHLQDVELMNLLQKCLETDRKAGWMSTVVLAANVRHFESRKEEDLGWGCGWRNIQMLSFHLMMQDPHMKDVLFGGAGFVPDILALQHWLEVAWAKGFDLAGADYFNWHIRGTRKWIGTTECAALLRSFGVRARIVDFQCAARKKKGIVAIGDDHGKCGISNSEQTRRQQHQQIQELSSSAAIQDNHAIELENGLQWYDQKRGEHDGRQEEELSQKPDIIVSSNHRHLVDWVWNYFMDMPENRRHCKSIEGEKRMAKATQARDPKPKTCRVSAMLHRRRHSLC</sequence>
<evidence type="ECO:0000256" key="2">
    <source>
        <dbReference type="SAM" id="MobiDB-lite"/>
    </source>
</evidence>
<evidence type="ECO:0000313" key="5">
    <source>
        <dbReference type="Proteomes" id="UP001497444"/>
    </source>
</evidence>
<organism evidence="4 5">
    <name type="scientific">Sphagnum jensenii</name>
    <dbReference type="NCBI Taxonomy" id="128206"/>
    <lineage>
        <taxon>Eukaryota</taxon>
        <taxon>Viridiplantae</taxon>
        <taxon>Streptophyta</taxon>
        <taxon>Embryophyta</taxon>
        <taxon>Bryophyta</taxon>
        <taxon>Sphagnophytina</taxon>
        <taxon>Sphagnopsida</taxon>
        <taxon>Sphagnales</taxon>
        <taxon>Sphagnaceae</taxon>
        <taxon>Sphagnum</taxon>
    </lineage>
</organism>
<protein>
    <recommendedName>
        <fullName evidence="3">UFSP1/2/DUB catalytic domain-containing protein</fullName>
    </recommendedName>
</protein>
<feature type="compositionally biased region" description="Polar residues" evidence="2">
    <location>
        <begin position="38"/>
        <end position="49"/>
    </location>
</feature>
<dbReference type="Pfam" id="PF07910">
    <property type="entry name" value="Peptidase_C78"/>
    <property type="match status" value="1"/>
</dbReference>
<gene>
    <name evidence="4" type="ORF">CSSPJE1EN1_LOCUS12610</name>
</gene>
<feature type="region of interest" description="Disordered" evidence="2">
    <location>
        <begin position="38"/>
        <end position="67"/>
    </location>
</feature>
<evidence type="ECO:0000259" key="3">
    <source>
        <dbReference type="Pfam" id="PF07910"/>
    </source>
</evidence>
<dbReference type="PANTHER" id="PTHR48153">
    <property type="entry name" value="UFM1-SPECIFIC PROTEASE 2"/>
    <property type="match status" value="1"/>
</dbReference>
<keyword evidence="1" id="KW-0378">Hydrolase</keyword>
<feature type="domain" description="UFSP1/2/DUB catalytic" evidence="3">
    <location>
        <begin position="172"/>
        <end position="286"/>
    </location>
</feature>